<dbReference type="GO" id="GO:0047372">
    <property type="term" value="F:monoacylglycerol lipase activity"/>
    <property type="evidence" value="ECO:0007669"/>
    <property type="project" value="TreeGrafter"/>
</dbReference>
<evidence type="ECO:0000256" key="1">
    <source>
        <dbReference type="ARBA" id="ARBA00007920"/>
    </source>
</evidence>
<evidence type="ECO:0000256" key="2">
    <source>
        <dbReference type="ARBA" id="ARBA00022963"/>
    </source>
</evidence>
<keyword evidence="2" id="KW-0442">Lipid degradation</keyword>
<gene>
    <name evidence="4" type="ORF">CANTADRAFT_88446</name>
</gene>
<dbReference type="AlphaFoldDB" id="A0A1E4SLW6"/>
<sequence>MDHHLVVLVHGLWGNASHLEYIESQITSQISSQDKLTVYRTGTHSGYLTYDGVDVNGKRICDEILEQHARIVEQGDRVTKFSIVGYSLGGLISRYAIGILYSLGFFDKVVPVNFITFCSPHVGVLNPMSNYLSARMFNQFAPYFLAHSGSQLFLKDKIDTKPLLVWMADSSSYFFKALKLFRHRTLYSNVINDKRTCWFTAGISGTDPYHSMTNTDPSRLQLPFVDGYSPVVVDINKPMQFLESPLASLILPAGGVLNKIRILGNILLFTPLWTLYFVSSSILERIKLNKRVRHFFQDTSNSLVHLYESIEIEEDSLKKEASHEESLYETFGREITHQVTERQDTLVESVYGAIVEEAGEKESTSLNLTADQRFIIAQLNSLNWKKYPVLITGCKHTHAAAIVRYSDPGFEEGKVVVSHLVREGFIVS</sequence>
<dbReference type="GO" id="GO:0005811">
    <property type="term" value="C:lipid droplet"/>
    <property type="evidence" value="ECO:0007669"/>
    <property type="project" value="TreeGrafter"/>
</dbReference>
<name>A0A1E4SLW6_9ASCO</name>
<proteinExistence type="inferred from homology"/>
<dbReference type="InterPro" id="IPR007751">
    <property type="entry name" value="DUF676_lipase-like"/>
</dbReference>
<dbReference type="EMBL" id="KV453910">
    <property type="protein sequence ID" value="ODV80513.1"/>
    <property type="molecule type" value="Genomic_DNA"/>
</dbReference>
<dbReference type="GO" id="GO:0004622">
    <property type="term" value="F:phosphatidylcholine lysophospholipase activity"/>
    <property type="evidence" value="ECO:0007669"/>
    <property type="project" value="TreeGrafter"/>
</dbReference>
<protein>
    <submittedName>
        <fullName evidence="4">DUF676-domain-containing protein</fullName>
    </submittedName>
</protein>
<evidence type="ECO:0000259" key="3">
    <source>
        <dbReference type="Pfam" id="PF05057"/>
    </source>
</evidence>
<organism evidence="4 5">
    <name type="scientific">Suhomyces tanzawaensis NRRL Y-17324</name>
    <dbReference type="NCBI Taxonomy" id="984487"/>
    <lineage>
        <taxon>Eukaryota</taxon>
        <taxon>Fungi</taxon>
        <taxon>Dikarya</taxon>
        <taxon>Ascomycota</taxon>
        <taxon>Saccharomycotina</taxon>
        <taxon>Pichiomycetes</taxon>
        <taxon>Debaryomycetaceae</taxon>
        <taxon>Suhomyces</taxon>
    </lineage>
</organism>
<keyword evidence="2" id="KW-0443">Lipid metabolism</keyword>
<dbReference type="InterPro" id="IPR044294">
    <property type="entry name" value="Lipase-like"/>
</dbReference>
<reference evidence="5" key="1">
    <citation type="submission" date="2016-05" db="EMBL/GenBank/DDBJ databases">
        <title>Comparative genomics of biotechnologically important yeasts.</title>
        <authorList>
            <consortium name="DOE Joint Genome Institute"/>
            <person name="Riley R."/>
            <person name="Haridas S."/>
            <person name="Wolfe K.H."/>
            <person name="Lopes M.R."/>
            <person name="Hittinger C.T."/>
            <person name="Goker M."/>
            <person name="Salamov A."/>
            <person name="Wisecaver J."/>
            <person name="Long T.M."/>
            <person name="Aerts A.L."/>
            <person name="Barry K."/>
            <person name="Choi C."/>
            <person name="Clum A."/>
            <person name="Coughlan A.Y."/>
            <person name="Deshpande S."/>
            <person name="Douglass A.P."/>
            <person name="Hanson S.J."/>
            <person name="Klenk H.-P."/>
            <person name="Labutti K."/>
            <person name="Lapidus A."/>
            <person name="Lindquist E."/>
            <person name="Lipzen A."/>
            <person name="Meier-Kolthoff J.P."/>
            <person name="Ohm R.A."/>
            <person name="Otillar R.P."/>
            <person name="Pangilinan J."/>
            <person name="Peng Y."/>
            <person name="Rokas A."/>
            <person name="Rosa C.A."/>
            <person name="Scheuner C."/>
            <person name="Sibirny A.A."/>
            <person name="Slot J.C."/>
            <person name="Stielow J.B."/>
            <person name="Sun H."/>
            <person name="Kurtzman C.P."/>
            <person name="Blackwell M."/>
            <person name="Grigoriev I.V."/>
            <person name="Jeffries T.W."/>
        </authorList>
    </citation>
    <scope>NUCLEOTIDE SEQUENCE [LARGE SCALE GENOMIC DNA]</scope>
    <source>
        <strain evidence="5">NRRL Y-17324</strain>
    </source>
</reference>
<comment type="similarity">
    <text evidence="1">Belongs to the putative lipase ROG1 family.</text>
</comment>
<dbReference type="GeneID" id="30985587"/>
<dbReference type="Proteomes" id="UP000094285">
    <property type="component" value="Unassembled WGS sequence"/>
</dbReference>
<dbReference type="PANTHER" id="PTHR12482:SF65">
    <property type="entry name" value="ESTERASE, PUTATIVE (AFU_ORTHOLOGUE AFUA_3G12320)-RELATED"/>
    <property type="match status" value="1"/>
</dbReference>
<accession>A0A1E4SLW6</accession>
<dbReference type="Pfam" id="PF05057">
    <property type="entry name" value="DUF676"/>
    <property type="match status" value="1"/>
</dbReference>
<dbReference type="Gene3D" id="3.40.50.1820">
    <property type="entry name" value="alpha/beta hydrolase"/>
    <property type="match status" value="1"/>
</dbReference>
<evidence type="ECO:0000313" key="4">
    <source>
        <dbReference type="EMBL" id="ODV80513.1"/>
    </source>
</evidence>
<dbReference type="RefSeq" id="XP_020065635.1">
    <property type="nucleotide sequence ID" value="XM_020211451.1"/>
</dbReference>
<feature type="domain" description="DUF676" evidence="3">
    <location>
        <begin position="3"/>
        <end position="195"/>
    </location>
</feature>
<dbReference type="GO" id="GO:0016042">
    <property type="term" value="P:lipid catabolic process"/>
    <property type="evidence" value="ECO:0007669"/>
    <property type="project" value="UniProtKB-KW"/>
</dbReference>
<keyword evidence="5" id="KW-1185">Reference proteome</keyword>
<dbReference type="OrthoDB" id="273452at2759"/>
<dbReference type="InterPro" id="IPR029058">
    <property type="entry name" value="AB_hydrolase_fold"/>
</dbReference>
<dbReference type="SUPFAM" id="SSF53474">
    <property type="entry name" value="alpha/beta-Hydrolases"/>
    <property type="match status" value="1"/>
</dbReference>
<dbReference type="PANTHER" id="PTHR12482">
    <property type="entry name" value="LIPASE ROG1-RELATED-RELATED"/>
    <property type="match status" value="1"/>
</dbReference>
<evidence type="ECO:0000313" key="5">
    <source>
        <dbReference type="Proteomes" id="UP000094285"/>
    </source>
</evidence>